<dbReference type="GO" id="GO:0006032">
    <property type="term" value="P:chitin catabolic process"/>
    <property type="evidence" value="ECO:0007669"/>
    <property type="project" value="TreeGrafter"/>
</dbReference>
<dbReference type="GO" id="GO:0004568">
    <property type="term" value="F:chitinase activity"/>
    <property type="evidence" value="ECO:0007669"/>
    <property type="project" value="TreeGrafter"/>
</dbReference>
<evidence type="ECO:0000256" key="2">
    <source>
        <dbReference type="SAM" id="SignalP"/>
    </source>
</evidence>
<sequence>MFCVVLGLAVAFALGSRPSSPHDEGDDGARPNFAAVVDKQPRPAASAIKPEQPAAPAGRQAAQGAAGNVNFNKAAFVNVSVVQSAPVRSPANGHLPQSADHSEEDESPLVCVLSERTESARTVTTSYCTHVVFSLRHFDNADLSVLPEGYLAQLQESGVRVLVAVHERLLQLSSLRESAETTAGQLRNRKLDGLALLYVSRSTRQLPLLARKMKELHDVYQSNGLCVLLSLQMVDYDKPAAHTATQLSALYENVDFLVVNTHYSGDYGPCRATPASTFNQPLSTCIPQVPVNLALGWMQNMTGGSSYLCFSVDMRAFAYQMYGPMVVDEACYSEEHLHYEQVCNKDEWTYKQDDYTLTNIGQLSNVLHSFETPATLKGKVLAASRSVRAPCVAAFNYDYEDSSGRCHGTPYARMKSLRQWLDEAAPAGKKGYASVQKGFLEPHETEDSTTTTSSSFEDYPSERPLVCVVSKTVHDEAAVPQGYCTHLVFSGALFNQVTKTVVVPRGIWRWRELRHDMALFLGFDDDKLIDYLIKSGSEAGMAFGTLAAKVLRGQGFNGIALLNVNRTSHGIEKLSSALPVIRELFANDLQIVISLDVVDISAPPTMMALRLNDIFKFSHLVVFQTHYRHSLGYCEVALPSTFDVPNHSPTVPVETALRWLGRMGAGKQACFSVNLAVIEFLESDDSYLCRKKNLLNYVEACDTKNWVEVGQPRGALCTLRQKGKLWQAYETEDQLSAKISKAFELSTGACVALFNVDYENYNSACFQKFGRMTSVVQSYLSYQHQRPRPTRRRGLLKLPFNRTKSSSEHNHEGLIRNTGITHPKLPRGNLMSLRVPATSRPLLCILSEQWSEIADVPDAYCSHFVLDVAHLNFKTGMSKDPVTLLKEKFGKRRQYLVKISKLPLRNLTQYAQELSTSIVKLQLHGIAIVNQHVPSPLLSTFNERLQLFRSSLKKELILALGLEIPDFDQKPSDVAARLAPLTRTADIVILQTHFRRLWKFCRTAYPSIVQESNDTCQQSVPMMNALKWIKLVEANRHVCLSVNLATLRFHYVDAPGPGSSCTKSREIINYCDSGPWNESTDTAYSMSAHRHKEGLWDTFEEEELIKAKVKKIEVARPKSCWAVFNVDYDRDTVPCSMHKESFARLKALGKAAGYSTEWTEGIQPDKDSSKRNRIGGGPYKGTQTGGSLVCVFGGTVSESLLPPAGFCSVAIYTSVLYDEAKRTLVAKDADSLHHFSTLAKHTSLVGAGVAPNILAANKTRDFALESAAWLRVKGFNTLALLTSKWPREDIFAAFKELRSVLKMSEGFGKVSIILGIPPQKNIKDLLFLQKEHVDKVIFMNHYEPGSGPCHVMHPSSSSKTMSAMPGLVENAEIIKAVSSQPNITTEICVSMNLAVLTFTLSRQNKFRLGSQCTHETMTSYSEVCPSHSGEDILYDSALSCYKQNSTHVQTFENEGTLEMKVEFLKKQLHSPCVAAFHAEYEDTEGVCENRTAFSRIAAIRYSLDGASSHKESSGKTEATKRNVSSIPGTPEPSEILLCVFSEDSMGLSALPVGLCTHVIYTGLSYVPKSKELVPFDESAFKHFLNLRIDARLLAAVPFAAILALQKPRDIESFSSAVRSWLIKHDLAGLALIATRNADFDQVYAVTKVLRWQFMNSKSRHLQLVFGAPIHVVTPALIHIADTVNYFIITHHDAMEQSCQLETMPAKQFGKRDMVETINLANKMALEVPSAIFCMSLSLAVVNVPLISVSQQGLVSCSNRTLTTYDKVCPHSQVGTVVEKDFAGVYQRNDNATFYFENEESLLEKVHVAQKIYPLKCIATFYTDYEDVAGVCKIRAPFSRLKQISKALGYHETKKEPVPVLETRNTSSSSRPLVCVIADHYPDFDKFPVQYCDYLLYVDPHVRIRRNSFHDFMGGTFQTFLRYSSQPNLLAVLGFLVTDETWKLQLSDSISYATSLTAWLKEKKLKSLAFIMPVVTEAIAEHLLVFVNLLKKSNPDLKLVLACPVTEKPTALIPFVESVDMLIFMTHRKAPESPCRITLPSTRSILQDENNDLAGSSLFMQAFGDKKHQPLMCFSLNFATLKFTVKDNRTEFGAPCEQETWVNYYETCPRRGVFEGFFTGFKTMVQFSEKDIWTYEDEHTVSWKLLSYLQSNPLTCVAAFNLDYEDRRGVCRQPYSRLARLSNALGRVDL</sequence>
<accession>A0AAQ4DTZ2</accession>
<gene>
    <name evidence="3" type="ORF">V5799_007280</name>
</gene>
<dbReference type="GO" id="GO:0005576">
    <property type="term" value="C:extracellular region"/>
    <property type="evidence" value="ECO:0007669"/>
    <property type="project" value="TreeGrafter"/>
</dbReference>
<dbReference type="PANTHER" id="PTHR11177">
    <property type="entry name" value="CHITINASE"/>
    <property type="match status" value="1"/>
</dbReference>
<comment type="caution">
    <text evidence="3">The sequence shown here is derived from an EMBL/GenBank/DDBJ whole genome shotgun (WGS) entry which is preliminary data.</text>
</comment>
<protein>
    <submittedName>
        <fullName evidence="3">Uncharacterized protein</fullName>
    </submittedName>
</protein>
<proteinExistence type="predicted"/>
<feature type="region of interest" description="Disordered" evidence="1">
    <location>
        <begin position="1160"/>
        <end position="1180"/>
    </location>
</feature>
<keyword evidence="4" id="KW-1185">Reference proteome</keyword>
<feature type="chain" id="PRO_5042956063" evidence="2">
    <location>
        <begin position="16"/>
        <end position="2189"/>
    </location>
</feature>
<reference evidence="3 4" key="1">
    <citation type="journal article" date="2023" name="Arcadia Sci">
        <title>De novo assembly of a long-read Amblyomma americanum tick genome.</title>
        <authorList>
            <person name="Chou S."/>
            <person name="Poskanzer K.E."/>
            <person name="Rollins M."/>
            <person name="Thuy-Boun P.S."/>
        </authorList>
    </citation>
    <scope>NUCLEOTIDE SEQUENCE [LARGE SCALE GENOMIC DNA]</scope>
    <source>
        <strain evidence="3">F_SG_1</strain>
        <tissue evidence="3">Salivary glands</tissue>
    </source>
</reference>
<dbReference type="Proteomes" id="UP001321473">
    <property type="component" value="Unassembled WGS sequence"/>
</dbReference>
<evidence type="ECO:0000256" key="1">
    <source>
        <dbReference type="SAM" id="MobiDB-lite"/>
    </source>
</evidence>
<organism evidence="3 4">
    <name type="scientific">Amblyomma americanum</name>
    <name type="common">Lone star tick</name>
    <dbReference type="NCBI Taxonomy" id="6943"/>
    <lineage>
        <taxon>Eukaryota</taxon>
        <taxon>Metazoa</taxon>
        <taxon>Ecdysozoa</taxon>
        <taxon>Arthropoda</taxon>
        <taxon>Chelicerata</taxon>
        <taxon>Arachnida</taxon>
        <taxon>Acari</taxon>
        <taxon>Parasitiformes</taxon>
        <taxon>Ixodida</taxon>
        <taxon>Ixodoidea</taxon>
        <taxon>Ixodidae</taxon>
        <taxon>Amblyomminae</taxon>
        <taxon>Amblyomma</taxon>
    </lineage>
</organism>
<feature type="compositionally biased region" description="Low complexity" evidence="1">
    <location>
        <begin position="50"/>
        <end position="61"/>
    </location>
</feature>
<feature type="region of interest" description="Disordered" evidence="1">
    <location>
        <begin position="40"/>
        <end position="61"/>
    </location>
</feature>
<feature type="region of interest" description="Disordered" evidence="1">
    <location>
        <begin position="87"/>
        <end position="108"/>
    </location>
</feature>
<dbReference type="InterPro" id="IPR050314">
    <property type="entry name" value="Glycosyl_Hydrlase_18"/>
</dbReference>
<evidence type="ECO:0000313" key="4">
    <source>
        <dbReference type="Proteomes" id="UP001321473"/>
    </source>
</evidence>
<dbReference type="PANTHER" id="PTHR11177:SF317">
    <property type="entry name" value="CHITINASE 12-RELATED"/>
    <property type="match status" value="1"/>
</dbReference>
<name>A0AAQ4DTZ2_AMBAM</name>
<feature type="compositionally biased region" description="Basic and acidic residues" evidence="1">
    <location>
        <begin position="1507"/>
        <end position="1520"/>
    </location>
</feature>
<keyword evidence="2" id="KW-0732">Signal</keyword>
<dbReference type="EMBL" id="JARKHS020026857">
    <property type="protein sequence ID" value="KAK8765932.1"/>
    <property type="molecule type" value="Genomic_DNA"/>
</dbReference>
<feature type="signal peptide" evidence="2">
    <location>
        <begin position="1"/>
        <end position="15"/>
    </location>
</feature>
<evidence type="ECO:0000313" key="3">
    <source>
        <dbReference type="EMBL" id="KAK8765932.1"/>
    </source>
</evidence>
<dbReference type="GO" id="GO:0008061">
    <property type="term" value="F:chitin binding"/>
    <property type="evidence" value="ECO:0007669"/>
    <property type="project" value="TreeGrafter"/>
</dbReference>
<feature type="region of interest" description="Disordered" evidence="1">
    <location>
        <begin position="1507"/>
        <end position="1527"/>
    </location>
</feature>